<dbReference type="NCBIfam" id="NF009904">
    <property type="entry name" value="PRK13367.1"/>
    <property type="match status" value="1"/>
</dbReference>
<dbReference type="Gene3D" id="1.10.700.10">
    <property type="entry name" value="Dioxygenase LigAB, LigA subunit"/>
    <property type="match status" value="1"/>
</dbReference>
<sequence>MAKIVGGIAASHTPTIGFAKDARKQHEPGWAPIFEGFEKIREWLARQRVDVLFMTYNDHITSFFFDHYSAFALGVDEIYHPADEGGKPREVPPVKGHAELARHIGYALMADEFDMSFFQGKPLDHGILSPLSVIGDETGRWHGSIVPLQVGVLQLPIPSARRCYRLGRSLRKAIQSFPDDDLRVAIVATGGMSHQVHGERAGFLNEEWDNEFIRLLETEPEKLADMRVAEYARLGGMEGAEVITWLIMRGALSDTVTKVHQQTYAPSVTNIATLIFEDIGDEPDPKEIAEYREHIYAQLKGAEELPGTYPYTLERSRKGFRVNDFLHRLIEPAHRERFVNDFEALADEYGLTEEEKDLIRRRDWIGLIRYGAIFFVLEKMAAVLGVSNPEVYAAFRGETLEQFLATRKVAMTYGVGAGGKTGGERQESGS</sequence>
<protein>
    <submittedName>
        <fullName evidence="3">Protocatechuate 4,5-dioxygenase alpha subunit /protocatechuate 4,5-dioxygenase beta subunit</fullName>
    </submittedName>
</protein>
<comment type="caution">
    <text evidence="3">The sequence shown here is derived from an EMBL/GenBank/DDBJ whole genome shotgun (WGS) entry which is preliminary data.</text>
</comment>
<dbReference type="CDD" id="cd07923">
    <property type="entry name" value="Gallate_dioxygenase_C"/>
    <property type="match status" value="1"/>
</dbReference>
<keyword evidence="4" id="KW-1185">Reference proteome</keyword>
<dbReference type="InterPro" id="IPR004183">
    <property type="entry name" value="Xdiol_dOase_suB"/>
</dbReference>
<dbReference type="InterPro" id="IPR011986">
    <property type="entry name" value="Xdiol_dOase_LigA"/>
</dbReference>
<keyword evidence="3" id="KW-0560">Oxidoreductase</keyword>
<dbReference type="OrthoDB" id="8673673at2"/>
<dbReference type="RefSeq" id="WP_142257765.1">
    <property type="nucleotide sequence ID" value="NZ_BMPV01000004.1"/>
</dbReference>
<feature type="domain" description="Extradiol ring-cleavage dioxygenase LigAB LigA subunit" evidence="2">
    <location>
        <begin position="323"/>
        <end position="407"/>
    </location>
</feature>
<keyword evidence="3" id="KW-0223">Dioxygenase</keyword>
<dbReference type="InterPro" id="IPR034940">
    <property type="entry name" value="Gallate_dioxygenase_C"/>
</dbReference>
<dbReference type="GO" id="GO:0016702">
    <property type="term" value="F:oxidoreductase activity, acting on single donors with incorporation of molecular oxygen, incorporation of two atoms of oxygen"/>
    <property type="evidence" value="ECO:0007669"/>
    <property type="project" value="UniProtKB-ARBA"/>
</dbReference>
<dbReference type="NCBIfam" id="NF009902">
    <property type="entry name" value="PRK13365.1"/>
    <property type="match status" value="1"/>
</dbReference>
<dbReference type="Proteomes" id="UP000319213">
    <property type="component" value="Unassembled WGS sequence"/>
</dbReference>
<dbReference type="InterPro" id="IPR036622">
    <property type="entry name" value="LigA_sf"/>
</dbReference>
<dbReference type="AlphaFoldDB" id="A0A543ISB0"/>
<proteinExistence type="predicted"/>
<evidence type="ECO:0000313" key="3">
    <source>
        <dbReference type="EMBL" id="TQM73461.1"/>
    </source>
</evidence>
<evidence type="ECO:0000313" key="4">
    <source>
        <dbReference type="Proteomes" id="UP000319213"/>
    </source>
</evidence>
<dbReference type="Pfam" id="PF02900">
    <property type="entry name" value="LigB"/>
    <property type="match status" value="1"/>
</dbReference>
<dbReference type="EMBL" id="VFPQ01000001">
    <property type="protein sequence ID" value="TQM73461.1"/>
    <property type="molecule type" value="Genomic_DNA"/>
</dbReference>
<dbReference type="Gene3D" id="3.40.830.10">
    <property type="entry name" value="LigB-like"/>
    <property type="match status" value="1"/>
</dbReference>
<dbReference type="GO" id="GO:0008198">
    <property type="term" value="F:ferrous iron binding"/>
    <property type="evidence" value="ECO:0007669"/>
    <property type="project" value="InterPro"/>
</dbReference>
<reference evidence="3 4" key="1">
    <citation type="submission" date="2019-06" db="EMBL/GenBank/DDBJ databases">
        <title>Sequencing the genomes of 1000 actinobacteria strains.</title>
        <authorList>
            <person name="Klenk H.-P."/>
        </authorList>
    </citation>
    <scope>NUCLEOTIDE SEQUENCE [LARGE SCALE GENOMIC DNA]</scope>
    <source>
        <strain evidence="3 4">DSM 43186</strain>
    </source>
</reference>
<evidence type="ECO:0000259" key="1">
    <source>
        <dbReference type="Pfam" id="PF02900"/>
    </source>
</evidence>
<feature type="domain" description="Extradiol ring-cleavage dioxygenase class III enzyme subunit B" evidence="1">
    <location>
        <begin position="8"/>
        <end position="264"/>
    </location>
</feature>
<name>A0A543ISB0_9ACTN</name>
<organism evidence="3 4">
    <name type="scientific">Thermopolyspora flexuosa</name>
    <dbReference type="NCBI Taxonomy" id="103836"/>
    <lineage>
        <taxon>Bacteria</taxon>
        <taxon>Bacillati</taxon>
        <taxon>Actinomycetota</taxon>
        <taxon>Actinomycetes</taxon>
        <taxon>Streptosporangiales</taxon>
        <taxon>Streptosporangiaceae</taxon>
        <taxon>Thermopolyspora</taxon>
    </lineage>
</organism>
<dbReference type="SUPFAM" id="SSF53213">
    <property type="entry name" value="LigB-like"/>
    <property type="match status" value="1"/>
</dbReference>
<evidence type="ECO:0000259" key="2">
    <source>
        <dbReference type="Pfam" id="PF07746"/>
    </source>
</evidence>
<dbReference type="Pfam" id="PF07746">
    <property type="entry name" value="LigA"/>
    <property type="match status" value="1"/>
</dbReference>
<gene>
    <name evidence="3" type="ORF">FHX40_0101</name>
</gene>
<dbReference type="SUPFAM" id="SSF48076">
    <property type="entry name" value="LigA subunit of an aromatic-ring-opening dioxygenase LigAB"/>
    <property type="match status" value="1"/>
</dbReference>
<accession>A0A543ISB0</accession>